<feature type="transmembrane region" description="Helical" evidence="7">
    <location>
        <begin position="417"/>
        <end position="433"/>
    </location>
</feature>
<feature type="transmembrane region" description="Helical" evidence="7">
    <location>
        <begin position="467"/>
        <end position="490"/>
    </location>
</feature>
<feature type="transmembrane region" description="Helical" evidence="7">
    <location>
        <begin position="502"/>
        <end position="521"/>
    </location>
</feature>
<comment type="subcellular location">
    <subcellularLocation>
        <location evidence="1">Membrane</location>
        <topology evidence="1">Multi-pass membrane protein</topology>
    </subcellularLocation>
</comment>
<dbReference type="PANTHER" id="PTHR12778:SF10">
    <property type="entry name" value="MAJOR FACILITATOR SUPERFAMILY DOMAIN-CONTAINING PROTEIN 3"/>
    <property type="match status" value="1"/>
</dbReference>
<name>A0ABU4PP08_9SPHN</name>
<feature type="transmembrane region" description="Helical" evidence="7">
    <location>
        <begin position="240"/>
        <end position="266"/>
    </location>
</feature>
<proteinExistence type="inferred from homology"/>
<evidence type="ECO:0000313" key="10">
    <source>
        <dbReference type="Proteomes" id="UP001279660"/>
    </source>
</evidence>
<feature type="domain" description="Major facilitator superfamily (MFS) profile" evidence="8">
    <location>
        <begin position="34"/>
        <end position="555"/>
    </location>
</feature>
<keyword evidence="4 7" id="KW-0812">Transmembrane</keyword>
<organism evidence="9 10">
    <name type="scientific">Sphingomonas echinoides</name>
    <dbReference type="NCBI Taxonomy" id="59803"/>
    <lineage>
        <taxon>Bacteria</taxon>
        <taxon>Pseudomonadati</taxon>
        <taxon>Pseudomonadota</taxon>
        <taxon>Alphaproteobacteria</taxon>
        <taxon>Sphingomonadales</taxon>
        <taxon>Sphingomonadaceae</taxon>
        <taxon>Sphingomonas</taxon>
    </lineage>
</organism>
<feature type="transmembrane region" description="Helical" evidence="7">
    <location>
        <begin position="348"/>
        <end position="367"/>
    </location>
</feature>
<evidence type="ECO:0000256" key="2">
    <source>
        <dbReference type="ARBA" id="ARBA00008335"/>
    </source>
</evidence>
<feature type="transmembrane region" description="Helical" evidence="7">
    <location>
        <begin position="387"/>
        <end position="410"/>
    </location>
</feature>
<keyword evidence="3" id="KW-0813">Transport</keyword>
<dbReference type="SUPFAM" id="SSF103473">
    <property type="entry name" value="MFS general substrate transporter"/>
    <property type="match status" value="2"/>
</dbReference>
<feature type="transmembrane region" description="Helical" evidence="7">
    <location>
        <begin position="35"/>
        <end position="57"/>
    </location>
</feature>
<dbReference type="InterPro" id="IPR004752">
    <property type="entry name" value="AmpG_permease/AT-1"/>
</dbReference>
<gene>
    <name evidence="9" type="ORF">SIL82_14045</name>
</gene>
<evidence type="ECO:0000256" key="3">
    <source>
        <dbReference type="ARBA" id="ARBA00022448"/>
    </source>
</evidence>
<evidence type="ECO:0000313" key="9">
    <source>
        <dbReference type="EMBL" id="MDX5985375.1"/>
    </source>
</evidence>
<sequence length="566" mass="61275">MTVTEMREDPAPPIKPKGWRLLKAALQTRKAASMLAFSFSSGLPFALLIGTLTAWLGEVKVNLATIGVLSWVGLTYAFKFLWSPLVDRTRPPLLGRIGRRKSWIVLCQGLIILGLIGLVVTDPTVHIARFALFAFVASIGSATQDVAIDAWRIDVADERTPVELLSAIYQLGYRTASIVGGAFALFLAARMSWPTVYLLMACLIGVMLLIALAAPDTERSPDVAADLLDQPGEIAPRARAIALLIVGSSWVWAIVRIIVFMTSMLAEVPPGGKRPSAGDFLKYNGPLIVLATVIVPLIVAAVLNWLKLRGHQVQAVVDTRVSPARTIANHLYRALIAPLADLTERMRWGVLVVIGLILTYALCYNVWASFAYPFYLDYMHYTKDEVAFASKIFGIVMSIIGVSVGGYLFVRIGRFPTVLIGAALPIFGNFLYADLADGAPYIDIVLQTLRLDVLAQALGGDLRIARLLLTIAYENVSTGIAGAAFVAYVSGIVSKKYSAVQYALLSSLTFLIGSLGKGFAGELIDRIGYAAVFREVAVLGLLAIVFVLLEWWRSTRSSAAAVRGEG</sequence>
<dbReference type="EMBL" id="JAWXXV010000001">
    <property type="protein sequence ID" value="MDX5985375.1"/>
    <property type="molecule type" value="Genomic_DNA"/>
</dbReference>
<feature type="transmembrane region" description="Helical" evidence="7">
    <location>
        <begin position="103"/>
        <end position="121"/>
    </location>
</feature>
<comment type="caution">
    <text evidence="9">The sequence shown here is derived from an EMBL/GenBank/DDBJ whole genome shotgun (WGS) entry which is preliminary data.</text>
</comment>
<dbReference type="Pfam" id="PF07690">
    <property type="entry name" value="MFS_1"/>
    <property type="match status" value="1"/>
</dbReference>
<evidence type="ECO:0000256" key="1">
    <source>
        <dbReference type="ARBA" id="ARBA00004141"/>
    </source>
</evidence>
<keyword evidence="6 7" id="KW-0472">Membrane</keyword>
<dbReference type="InterPro" id="IPR020846">
    <property type="entry name" value="MFS_dom"/>
</dbReference>
<protein>
    <submittedName>
        <fullName evidence="9">MFS transporter</fullName>
    </submittedName>
</protein>
<reference evidence="9 10" key="1">
    <citation type="submission" date="2023-11" db="EMBL/GenBank/DDBJ databases">
        <title>MicrobeMod: A computational toolkit for identifying prokaryotic methylation and restriction-modification with nanopore sequencing.</title>
        <authorList>
            <person name="Crits-Christoph A."/>
            <person name="Kang S.C."/>
            <person name="Lee H."/>
            <person name="Ostrov N."/>
        </authorList>
    </citation>
    <scope>NUCLEOTIDE SEQUENCE [LARGE SCALE GENOMIC DNA]</scope>
    <source>
        <strain evidence="9 10">ATCC 14820</strain>
    </source>
</reference>
<feature type="transmembrane region" description="Helical" evidence="7">
    <location>
        <begin position="286"/>
        <end position="306"/>
    </location>
</feature>
<dbReference type="Proteomes" id="UP001279660">
    <property type="component" value="Unassembled WGS sequence"/>
</dbReference>
<feature type="transmembrane region" description="Helical" evidence="7">
    <location>
        <begin position="527"/>
        <end position="549"/>
    </location>
</feature>
<comment type="similarity">
    <text evidence="2">Belongs to the major facilitator superfamily.</text>
</comment>
<evidence type="ECO:0000256" key="6">
    <source>
        <dbReference type="ARBA" id="ARBA00023136"/>
    </source>
</evidence>
<dbReference type="InterPro" id="IPR011701">
    <property type="entry name" value="MFS"/>
</dbReference>
<keyword evidence="10" id="KW-1185">Reference proteome</keyword>
<dbReference type="Gene3D" id="1.20.1250.20">
    <property type="entry name" value="MFS general substrate transporter like domains"/>
    <property type="match status" value="2"/>
</dbReference>
<evidence type="ECO:0000256" key="7">
    <source>
        <dbReference type="SAM" id="Phobius"/>
    </source>
</evidence>
<dbReference type="NCBIfam" id="TIGR00901">
    <property type="entry name" value="2A0125"/>
    <property type="match status" value="1"/>
</dbReference>
<feature type="transmembrane region" description="Helical" evidence="7">
    <location>
        <begin position="195"/>
        <end position="214"/>
    </location>
</feature>
<dbReference type="PANTHER" id="PTHR12778">
    <property type="entry name" value="SOLUTE CARRIER FAMILY 33 ACETYL-COA TRANSPORTER -RELATED"/>
    <property type="match status" value="1"/>
</dbReference>
<evidence type="ECO:0000256" key="4">
    <source>
        <dbReference type="ARBA" id="ARBA00022692"/>
    </source>
</evidence>
<evidence type="ECO:0000259" key="8">
    <source>
        <dbReference type="PROSITE" id="PS50850"/>
    </source>
</evidence>
<keyword evidence="5 7" id="KW-1133">Transmembrane helix</keyword>
<dbReference type="PROSITE" id="PS50850">
    <property type="entry name" value="MFS"/>
    <property type="match status" value="1"/>
</dbReference>
<dbReference type="InterPro" id="IPR036259">
    <property type="entry name" value="MFS_trans_sf"/>
</dbReference>
<evidence type="ECO:0000256" key="5">
    <source>
        <dbReference type="ARBA" id="ARBA00022989"/>
    </source>
</evidence>
<feature type="transmembrane region" description="Helical" evidence="7">
    <location>
        <begin position="63"/>
        <end position="82"/>
    </location>
</feature>
<accession>A0ABU4PP08</accession>
<dbReference type="RefSeq" id="WP_029623085.1">
    <property type="nucleotide sequence ID" value="NZ_JAWXXV010000001.1"/>
</dbReference>